<dbReference type="AlphaFoldDB" id="A0A1M6JXH4"/>
<evidence type="ECO:0000256" key="10">
    <source>
        <dbReference type="ARBA" id="ARBA00025699"/>
    </source>
</evidence>
<dbReference type="NCBIfam" id="TIGR00046">
    <property type="entry name" value="RsmE family RNA methyltransferase"/>
    <property type="match status" value="1"/>
</dbReference>
<evidence type="ECO:0000256" key="6">
    <source>
        <dbReference type="ARBA" id="ARBA00022552"/>
    </source>
</evidence>
<comment type="subcellular location">
    <subcellularLocation>
        <location evidence="1 12">Cytoplasm</location>
    </subcellularLocation>
</comment>
<keyword evidence="8 12" id="KW-0808">Transferase</keyword>
<accession>A0A1M6JXH4</accession>
<dbReference type="InterPro" id="IPR015947">
    <property type="entry name" value="PUA-like_sf"/>
</dbReference>
<reference evidence="16" key="1">
    <citation type="submission" date="2016-11" db="EMBL/GenBank/DDBJ databases">
        <authorList>
            <person name="Varghese N."/>
            <person name="Submissions S."/>
        </authorList>
    </citation>
    <scope>NUCLEOTIDE SEQUENCE [LARGE SCALE GENOMIC DNA]</scope>
    <source>
        <strain evidence="16">USBA-503</strain>
    </source>
</reference>
<dbReference type="GO" id="GO:0070042">
    <property type="term" value="F:rRNA (uridine-N3-)-methyltransferase activity"/>
    <property type="evidence" value="ECO:0007669"/>
    <property type="project" value="TreeGrafter"/>
</dbReference>
<evidence type="ECO:0000256" key="2">
    <source>
        <dbReference type="ARBA" id="ARBA00005528"/>
    </source>
</evidence>
<dbReference type="PANTHER" id="PTHR30027">
    <property type="entry name" value="RIBOSOMAL RNA SMALL SUBUNIT METHYLTRANSFERASE E"/>
    <property type="match status" value="1"/>
</dbReference>
<dbReference type="SUPFAM" id="SSF88697">
    <property type="entry name" value="PUA domain-like"/>
    <property type="match status" value="1"/>
</dbReference>
<dbReference type="Proteomes" id="UP000184016">
    <property type="component" value="Unassembled WGS sequence"/>
</dbReference>
<dbReference type="InterPro" id="IPR046887">
    <property type="entry name" value="RsmE_PUA-like"/>
</dbReference>
<organism evidence="15 16">
    <name type="scientific">Alicyclobacillus tolerans</name>
    <dbReference type="NCBI Taxonomy" id="90970"/>
    <lineage>
        <taxon>Bacteria</taxon>
        <taxon>Bacillati</taxon>
        <taxon>Bacillota</taxon>
        <taxon>Bacilli</taxon>
        <taxon>Bacillales</taxon>
        <taxon>Alicyclobacillaceae</taxon>
        <taxon>Alicyclobacillus</taxon>
    </lineage>
</organism>
<dbReference type="InterPro" id="IPR046886">
    <property type="entry name" value="RsmE_MTase_dom"/>
</dbReference>
<dbReference type="Pfam" id="PF04452">
    <property type="entry name" value="Methyltrans_RNA"/>
    <property type="match status" value="1"/>
</dbReference>
<evidence type="ECO:0000256" key="12">
    <source>
        <dbReference type="PIRNR" id="PIRNR015601"/>
    </source>
</evidence>
<dbReference type="EC" id="2.1.1.193" evidence="3 12"/>
<dbReference type="GO" id="GO:0070475">
    <property type="term" value="P:rRNA base methylation"/>
    <property type="evidence" value="ECO:0007669"/>
    <property type="project" value="TreeGrafter"/>
</dbReference>
<dbReference type="Gene3D" id="3.40.1280.10">
    <property type="match status" value="1"/>
</dbReference>
<keyword evidence="7 12" id="KW-0489">Methyltransferase</keyword>
<feature type="domain" description="Ribosomal RNA small subunit methyltransferase E PUA-like" evidence="14">
    <location>
        <begin position="21"/>
        <end position="56"/>
    </location>
</feature>
<feature type="domain" description="Ribosomal RNA small subunit methyltransferase E methyltransferase" evidence="13">
    <location>
        <begin position="76"/>
        <end position="244"/>
    </location>
</feature>
<evidence type="ECO:0000256" key="11">
    <source>
        <dbReference type="ARBA" id="ARBA00047944"/>
    </source>
</evidence>
<keyword evidence="16" id="KW-1185">Reference proteome</keyword>
<dbReference type="EMBL" id="FRAF01000001">
    <property type="protein sequence ID" value="SHJ51396.1"/>
    <property type="molecule type" value="Genomic_DNA"/>
</dbReference>
<protein>
    <recommendedName>
        <fullName evidence="4 12">Ribosomal RNA small subunit methyltransferase E</fullName>
        <ecNumber evidence="3 12">2.1.1.193</ecNumber>
    </recommendedName>
</protein>
<dbReference type="STRING" id="1830138.SAMN05443507_10182"/>
<evidence type="ECO:0000256" key="9">
    <source>
        <dbReference type="ARBA" id="ARBA00022691"/>
    </source>
</evidence>
<evidence type="ECO:0000256" key="8">
    <source>
        <dbReference type="ARBA" id="ARBA00022679"/>
    </source>
</evidence>
<keyword evidence="9 12" id="KW-0949">S-adenosyl-L-methionine</keyword>
<comment type="catalytic activity">
    <reaction evidence="11 12">
        <text>uridine(1498) in 16S rRNA + S-adenosyl-L-methionine = N(3)-methyluridine(1498) in 16S rRNA + S-adenosyl-L-homocysteine + H(+)</text>
        <dbReference type="Rhea" id="RHEA:42920"/>
        <dbReference type="Rhea" id="RHEA-COMP:10283"/>
        <dbReference type="Rhea" id="RHEA-COMP:10284"/>
        <dbReference type="ChEBI" id="CHEBI:15378"/>
        <dbReference type="ChEBI" id="CHEBI:57856"/>
        <dbReference type="ChEBI" id="CHEBI:59789"/>
        <dbReference type="ChEBI" id="CHEBI:65315"/>
        <dbReference type="ChEBI" id="CHEBI:74502"/>
        <dbReference type="EC" id="2.1.1.193"/>
    </reaction>
</comment>
<comment type="similarity">
    <text evidence="2 12">Belongs to the RNA methyltransferase RsmE family.</text>
</comment>
<evidence type="ECO:0000256" key="7">
    <source>
        <dbReference type="ARBA" id="ARBA00022603"/>
    </source>
</evidence>
<dbReference type="GO" id="GO:0005737">
    <property type="term" value="C:cytoplasm"/>
    <property type="evidence" value="ECO:0007669"/>
    <property type="project" value="UniProtKB-SubCell"/>
</dbReference>
<keyword evidence="6 12" id="KW-0698">rRNA processing</keyword>
<dbReference type="SUPFAM" id="SSF75217">
    <property type="entry name" value="alpha/beta knot"/>
    <property type="match status" value="1"/>
</dbReference>
<dbReference type="CDD" id="cd18084">
    <property type="entry name" value="RsmE-like"/>
    <property type="match status" value="1"/>
</dbReference>
<dbReference type="InterPro" id="IPR029026">
    <property type="entry name" value="tRNA_m1G_MTases_N"/>
</dbReference>
<comment type="function">
    <text evidence="10 12">Specifically methylates the N3 position of the uracil ring of uridine 1498 (m3U1498) in 16S rRNA. Acts on the fully assembled 30S ribosomal subunit.</text>
</comment>
<evidence type="ECO:0000259" key="13">
    <source>
        <dbReference type="Pfam" id="PF04452"/>
    </source>
</evidence>
<dbReference type="PIRSF" id="PIRSF015601">
    <property type="entry name" value="MTase_slr0722"/>
    <property type="match status" value="1"/>
</dbReference>
<dbReference type="Pfam" id="PF20260">
    <property type="entry name" value="PUA_4"/>
    <property type="match status" value="1"/>
</dbReference>
<dbReference type="PANTHER" id="PTHR30027:SF3">
    <property type="entry name" value="16S RRNA (URACIL(1498)-N(3))-METHYLTRANSFERASE"/>
    <property type="match status" value="1"/>
</dbReference>
<evidence type="ECO:0000313" key="15">
    <source>
        <dbReference type="EMBL" id="SHJ51396.1"/>
    </source>
</evidence>
<dbReference type="InterPro" id="IPR006700">
    <property type="entry name" value="RsmE"/>
</dbReference>
<sequence>MMPRIFMPEQELKMGQVWMVDEAQAHHFVRVLRVRNGERLVAVVQGEPWLCEIDEAQQSPLRLTLRPISRYPGHEPHIRLTLVQGAAKGEKMDDIFQHMTELGVSHFIAYQTERSVIQLTKKRQEKRDRWQKIVNEAAAQSQRDIQPLVTVACSRNELEQQLPDRAEATCLVCDELPQGNSLGKAVEHELKSGKRHFVLFIGPEGGFSDAERQWFYHQLGAIGVQLGPRQLRTETAGLVAASIVLQLSGDLEGNL</sequence>
<evidence type="ECO:0000256" key="1">
    <source>
        <dbReference type="ARBA" id="ARBA00004496"/>
    </source>
</evidence>
<evidence type="ECO:0000313" key="16">
    <source>
        <dbReference type="Proteomes" id="UP000184016"/>
    </source>
</evidence>
<evidence type="ECO:0000256" key="3">
    <source>
        <dbReference type="ARBA" id="ARBA00012328"/>
    </source>
</evidence>
<dbReference type="InterPro" id="IPR029028">
    <property type="entry name" value="Alpha/beta_knot_MTases"/>
</dbReference>
<dbReference type="OrthoDB" id="9815641at2"/>
<proteinExistence type="inferred from homology"/>
<gene>
    <name evidence="15" type="ORF">SAMN05443507_10182</name>
</gene>
<evidence type="ECO:0000259" key="14">
    <source>
        <dbReference type="Pfam" id="PF20260"/>
    </source>
</evidence>
<name>A0A1M6JXH4_9BACL</name>
<evidence type="ECO:0000256" key="4">
    <source>
        <dbReference type="ARBA" id="ARBA00013673"/>
    </source>
</evidence>
<keyword evidence="5 12" id="KW-0963">Cytoplasm</keyword>
<evidence type="ECO:0000256" key="5">
    <source>
        <dbReference type="ARBA" id="ARBA00022490"/>
    </source>
</evidence>